<dbReference type="InterPro" id="IPR029063">
    <property type="entry name" value="SAM-dependent_MTases_sf"/>
</dbReference>
<dbReference type="InterPro" id="IPR050390">
    <property type="entry name" value="C5-Methyltransferase"/>
</dbReference>
<dbReference type="Pfam" id="PF00145">
    <property type="entry name" value="DNA_methylase"/>
    <property type="match status" value="1"/>
</dbReference>
<keyword evidence="2 6" id="KW-0808">Transferase</keyword>
<evidence type="ECO:0000256" key="7">
    <source>
        <dbReference type="RuleBase" id="RU000416"/>
    </source>
</evidence>
<evidence type="ECO:0000256" key="2">
    <source>
        <dbReference type="ARBA" id="ARBA00022679"/>
    </source>
</evidence>
<dbReference type="PROSITE" id="PS51679">
    <property type="entry name" value="SAM_MT_C5"/>
    <property type="match status" value="1"/>
</dbReference>
<name>A0AAX3QN36_PARDI</name>
<evidence type="ECO:0000256" key="5">
    <source>
        <dbReference type="ARBA" id="ARBA00047422"/>
    </source>
</evidence>
<dbReference type="GO" id="GO:0032259">
    <property type="term" value="P:methylation"/>
    <property type="evidence" value="ECO:0007669"/>
    <property type="project" value="UniProtKB-KW"/>
</dbReference>
<dbReference type="EMBL" id="CP120353">
    <property type="protein sequence ID" value="WET64357.1"/>
    <property type="molecule type" value="Genomic_DNA"/>
</dbReference>
<evidence type="ECO:0000256" key="8">
    <source>
        <dbReference type="RuleBase" id="RU000417"/>
    </source>
</evidence>
<comment type="catalytic activity">
    <reaction evidence="5 8">
        <text>a 2'-deoxycytidine in DNA + S-adenosyl-L-methionine = a 5-methyl-2'-deoxycytidine in DNA + S-adenosyl-L-homocysteine + H(+)</text>
        <dbReference type="Rhea" id="RHEA:13681"/>
        <dbReference type="Rhea" id="RHEA-COMP:11369"/>
        <dbReference type="Rhea" id="RHEA-COMP:11370"/>
        <dbReference type="ChEBI" id="CHEBI:15378"/>
        <dbReference type="ChEBI" id="CHEBI:57856"/>
        <dbReference type="ChEBI" id="CHEBI:59789"/>
        <dbReference type="ChEBI" id="CHEBI:85452"/>
        <dbReference type="ChEBI" id="CHEBI:85454"/>
        <dbReference type="EC" id="2.1.1.37"/>
    </reaction>
</comment>
<organism evidence="9 10">
    <name type="scientific">Parabacteroides distasonis</name>
    <dbReference type="NCBI Taxonomy" id="823"/>
    <lineage>
        <taxon>Bacteria</taxon>
        <taxon>Pseudomonadati</taxon>
        <taxon>Bacteroidota</taxon>
        <taxon>Bacteroidia</taxon>
        <taxon>Bacteroidales</taxon>
        <taxon>Tannerellaceae</taxon>
        <taxon>Parabacteroides</taxon>
    </lineage>
</organism>
<dbReference type="InterPro" id="IPR001525">
    <property type="entry name" value="C5_MeTfrase"/>
</dbReference>
<sequence>MSNNDTIGIIDLFCGIGGLTHGLKKAGLDVKAGIDFDKSCKYAYEANNDAIFIGEDISKIKGKDIKKIWKGKKVKILVGCAPCQPFSTHANKVKNKENGDKWNLLNEYLRLVEETKPNILSMENVTNLANKEIFFKFINRLKELKYHVFYKNVYCPDYGIPQKRRRLVLLASLYGEISLLPATHNKETYKTVKEAIGDLPAIADGEKDEKDYLHFTSKLSAINLKRIKSSVPNGNWEDWSEDLKLECHKKNTGKTYKSVYGRMSWDEPSPTITTQFYNYGTGRFGHPEQNRALTVREASILQTFPIDYKFIENENEIYMTKLGTHIGNAVPVQLGYIIGESIKKHLKEYRL</sequence>
<evidence type="ECO:0000256" key="3">
    <source>
        <dbReference type="ARBA" id="ARBA00022691"/>
    </source>
</evidence>
<dbReference type="Gene3D" id="3.40.50.150">
    <property type="entry name" value="Vaccinia Virus protein VP39"/>
    <property type="match status" value="1"/>
</dbReference>
<dbReference type="PANTHER" id="PTHR10629:SF52">
    <property type="entry name" value="DNA (CYTOSINE-5)-METHYLTRANSFERASE 1"/>
    <property type="match status" value="1"/>
</dbReference>
<comment type="similarity">
    <text evidence="6 7">Belongs to the class I-like SAM-binding methyltransferase superfamily. C5-methyltransferase family.</text>
</comment>
<keyword evidence="1 6" id="KW-0489">Methyltransferase</keyword>
<dbReference type="GO" id="GO:0009307">
    <property type="term" value="P:DNA restriction-modification system"/>
    <property type="evidence" value="ECO:0007669"/>
    <property type="project" value="UniProtKB-KW"/>
</dbReference>
<dbReference type="Proteomes" id="UP001221009">
    <property type="component" value="Chromosome"/>
</dbReference>
<evidence type="ECO:0000313" key="9">
    <source>
        <dbReference type="EMBL" id="WET64357.1"/>
    </source>
</evidence>
<dbReference type="PANTHER" id="PTHR10629">
    <property type="entry name" value="CYTOSINE-SPECIFIC METHYLTRANSFERASE"/>
    <property type="match status" value="1"/>
</dbReference>
<dbReference type="Gene3D" id="3.90.120.10">
    <property type="entry name" value="DNA Methylase, subunit A, domain 2"/>
    <property type="match status" value="1"/>
</dbReference>
<evidence type="ECO:0000256" key="1">
    <source>
        <dbReference type="ARBA" id="ARBA00022603"/>
    </source>
</evidence>
<proteinExistence type="inferred from homology"/>
<dbReference type="GO" id="GO:0044027">
    <property type="term" value="P:negative regulation of gene expression via chromosomal CpG island methylation"/>
    <property type="evidence" value="ECO:0007669"/>
    <property type="project" value="TreeGrafter"/>
</dbReference>
<dbReference type="EC" id="2.1.1.37" evidence="8"/>
<protein>
    <recommendedName>
        <fullName evidence="8">Cytosine-specific methyltransferase</fullName>
        <ecNumber evidence="8">2.1.1.37</ecNumber>
    </recommendedName>
</protein>
<dbReference type="GO" id="GO:0003886">
    <property type="term" value="F:DNA (cytosine-5-)-methyltransferase activity"/>
    <property type="evidence" value="ECO:0007669"/>
    <property type="project" value="UniProtKB-EC"/>
</dbReference>
<keyword evidence="4" id="KW-0680">Restriction system</keyword>
<feature type="active site" evidence="6">
    <location>
        <position position="83"/>
    </location>
</feature>
<dbReference type="SUPFAM" id="SSF53335">
    <property type="entry name" value="S-adenosyl-L-methionine-dependent methyltransferases"/>
    <property type="match status" value="1"/>
</dbReference>
<dbReference type="RefSeq" id="WP_122143956.1">
    <property type="nucleotide sequence ID" value="NZ_CP120353.1"/>
</dbReference>
<reference evidence="9" key="1">
    <citation type="submission" date="2023-03" db="EMBL/GenBank/DDBJ databases">
        <title>Parabacteroides distasonis, a bacteria resistant against UC.</title>
        <authorList>
            <person name="Dai W."/>
        </authorList>
    </citation>
    <scope>NUCLEOTIDE SEQUENCE</scope>
    <source>
        <strain evidence="9">F1-28</strain>
    </source>
</reference>
<dbReference type="InterPro" id="IPR018117">
    <property type="entry name" value="C5_DNA_meth_AS"/>
</dbReference>
<dbReference type="PROSITE" id="PS00094">
    <property type="entry name" value="C5_MTASE_1"/>
    <property type="match status" value="1"/>
</dbReference>
<evidence type="ECO:0000313" key="10">
    <source>
        <dbReference type="Proteomes" id="UP001221009"/>
    </source>
</evidence>
<dbReference type="GO" id="GO:0003677">
    <property type="term" value="F:DNA binding"/>
    <property type="evidence" value="ECO:0007669"/>
    <property type="project" value="TreeGrafter"/>
</dbReference>
<keyword evidence="3 6" id="KW-0949">S-adenosyl-L-methionine</keyword>
<evidence type="ECO:0000256" key="6">
    <source>
        <dbReference type="PROSITE-ProRule" id="PRU01016"/>
    </source>
</evidence>
<accession>A0AAX3QN36</accession>
<dbReference type="REBASE" id="699736">
    <property type="entry name" value="M.PdiF128ORF22190P"/>
</dbReference>
<gene>
    <name evidence="9" type="primary">dcm</name>
    <name evidence="9" type="ORF">P2T59_22190</name>
</gene>
<dbReference type="AlphaFoldDB" id="A0AAX3QN36"/>
<dbReference type="PRINTS" id="PR00105">
    <property type="entry name" value="C5METTRFRASE"/>
</dbReference>
<dbReference type="NCBIfam" id="TIGR00675">
    <property type="entry name" value="dcm"/>
    <property type="match status" value="1"/>
</dbReference>
<evidence type="ECO:0000256" key="4">
    <source>
        <dbReference type="ARBA" id="ARBA00022747"/>
    </source>
</evidence>